<gene>
    <name evidence="1" type="ORF">O1611_g6345</name>
</gene>
<reference evidence="1" key="1">
    <citation type="submission" date="2022-12" db="EMBL/GenBank/DDBJ databases">
        <title>Genome Sequence of Lasiodiplodia mahajangana.</title>
        <authorList>
            <person name="Buettner E."/>
        </authorList>
    </citation>
    <scope>NUCLEOTIDE SEQUENCE</scope>
    <source>
        <strain evidence="1">VT137</strain>
    </source>
</reference>
<comment type="caution">
    <text evidence="1">The sequence shown here is derived from an EMBL/GenBank/DDBJ whole genome shotgun (WGS) entry which is preliminary data.</text>
</comment>
<name>A0ACC2JIN3_9PEZI</name>
<dbReference type="Proteomes" id="UP001153332">
    <property type="component" value="Unassembled WGS sequence"/>
</dbReference>
<keyword evidence="2" id="KW-1185">Reference proteome</keyword>
<organism evidence="1 2">
    <name type="scientific">Lasiodiplodia mahajangana</name>
    <dbReference type="NCBI Taxonomy" id="1108764"/>
    <lineage>
        <taxon>Eukaryota</taxon>
        <taxon>Fungi</taxon>
        <taxon>Dikarya</taxon>
        <taxon>Ascomycota</taxon>
        <taxon>Pezizomycotina</taxon>
        <taxon>Dothideomycetes</taxon>
        <taxon>Dothideomycetes incertae sedis</taxon>
        <taxon>Botryosphaeriales</taxon>
        <taxon>Botryosphaeriaceae</taxon>
        <taxon>Lasiodiplodia</taxon>
    </lineage>
</organism>
<evidence type="ECO:0000313" key="2">
    <source>
        <dbReference type="Proteomes" id="UP001153332"/>
    </source>
</evidence>
<dbReference type="EMBL" id="JAPUUL010001482">
    <property type="protein sequence ID" value="KAJ8127291.1"/>
    <property type="molecule type" value="Genomic_DNA"/>
</dbReference>
<sequence>MAHAPALLRTNTAPVFPANNTYGGASTMTSLRASHLSGSTAVNSASTTSLASMSSATTVRADASRSLYQICVSLKQRLAKVPGFEGYLQRIEQDAMSSDYNPVESLWSVLRLGDPLLVIYNATKPEVPINPSEITQDPTKRPKTTTFKFIDACLRQVQIPAAECFIVSDLMNTDTTGFVKACFLLTCSVPVTRLINFVLDIAEKRGHLLQLQPYPEDGGFETPTPQMTYRDHVIRELVDTERKYVQDLENLHDLRKCLLDKAVIPGDTAYQIFLNLNNILDFQRKFLIRIETTNSMPQTAQQWGSPFIMNEGGFEIYQPFIANQRKAAKTANQVFDKIQLAEHPVACDFNTLDGFLLKPMQRLAKYPLLLKDLLKKGDVLNAETRDDLMKGIEAAERVLKQADEAVNRDLLEEALEELKFRVDDWKNHKVDQFGKLLLHGVYTVITGRSDQEKDYEIYLFECILLCCKEVQPNKGKDKKDKNKSISKGRNKNNKLQLKGRIFMTNVTEVVSFAKPGSYTVQIWWKGDPGVENFIIKFTNEDTMRKWANSLDTQRKDNNTAPTISPEQATPDFAWMRNVNNIENPYAQQDDDDDDDDEQPVPNQVSSPNIGRSSTSGGGIMARNTSSNSLRARSVTTDSTQSLASLARAPPPQFPLPAPPRQLSVQTGSAQSPVPRGGESYFSPTADSPASSRTSTASTMLTQNGQYPFPRTSTPQGGWEDRDTNRYTAPAMPRAPSRDGPTPINGRNPRGPSMPVMASQQTLAQQQRSRSYSTPDINGQNARRANTTTPVPAVPGIPPHLHPAHDASIPRSQTGSPRQDLPIRANTQSPGVQRERLNQQNGQYGGTMAQFPTQPIYPRQATPSTGQIPGPTAPQPLNLDGRQMVPSALGSATPGNSLAGDDLPIPTQLRVKVNCDTGTYVTLVVPFHITYQSLSDRIDGKLARFTNSSISKGNLRLKYRDEDGDLVTIESDDDIQIAFLEWREGASNMYTNGVGEIELFCVGDMS</sequence>
<protein>
    <submittedName>
        <fullName evidence="1">Uncharacterized protein</fullName>
    </submittedName>
</protein>
<proteinExistence type="predicted"/>
<accession>A0ACC2JIN3</accession>
<evidence type="ECO:0000313" key="1">
    <source>
        <dbReference type="EMBL" id="KAJ8127291.1"/>
    </source>
</evidence>